<keyword evidence="4" id="KW-1185">Reference proteome</keyword>
<evidence type="ECO:0000313" key="3">
    <source>
        <dbReference type="EMBL" id="MCS5708932.1"/>
    </source>
</evidence>
<evidence type="ECO:0000313" key="2">
    <source>
        <dbReference type="EMBL" id="KRG19318.1"/>
    </source>
</evidence>
<evidence type="ECO:0000256" key="1">
    <source>
        <dbReference type="SAM" id="MobiDB-lite"/>
    </source>
</evidence>
<accession>A0A0Q9YFL6</accession>
<feature type="region of interest" description="Disordered" evidence="1">
    <location>
        <begin position="49"/>
        <end position="126"/>
    </location>
</feature>
<name>A0A0Q9YFL6_9GAMM</name>
<dbReference type="EMBL" id="LKHV02000001">
    <property type="protein sequence ID" value="MCS5708932.1"/>
    <property type="molecule type" value="Genomic_DNA"/>
</dbReference>
<reference evidence="3" key="2">
    <citation type="journal article" date="2016" name="Genome Announc.">
        <title>Draft Genome Sequences of Two Novel Amoeba-Resistant Intranuclear Bacteria, 'Candidatus Berkiella cookevillensis' and 'Candidatus Berkiella aquae'.</title>
        <authorList>
            <person name="Mehari Y.T."/>
            <person name="Arivett B.A."/>
            <person name="Farone A.L."/>
            <person name="Gunderson J.H."/>
            <person name="Farone M.B."/>
        </authorList>
    </citation>
    <scope>NUCLEOTIDE SEQUENCE</scope>
    <source>
        <strain evidence="3">CC99</strain>
    </source>
</reference>
<dbReference type="STRING" id="437022.CC99x_00847"/>
<dbReference type="EMBL" id="LKHV01000003">
    <property type="protein sequence ID" value="KRG19318.1"/>
    <property type="molecule type" value="Genomic_DNA"/>
</dbReference>
<protein>
    <submittedName>
        <fullName evidence="2">Uncharacterized protein</fullName>
    </submittedName>
</protein>
<dbReference type="AlphaFoldDB" id="A0A0Q9YFL6"/>
<dbReference type="RefSeq" id="WP_057623977.1">
    <property type="nucleotide sequence ID" value="NZ_LKHV02000001.1"/>
</dbReference>
<gene>
    <name evidence="3" type="ORF">CC99x_008465</name>
    <name evidence="2" type="ORF">CC99x_00847</name>
</gene>
<dbReference type="Proteomes" id="UP000051494">
    <property type="component" value="Unassembled WGS sequence"/>
</dbReference>
<comment type="caution">
    <text evidence="2">The sequence shown here is derived from an EMBL/GenBank/DDBJ whole genome shotgun (WGS) entry which is preliminary data.</text>
</comment>
<organism evidence="2">
    <name type="scientific">Candidatus Berkiella cookevillensis</name>
    <dbReference type="NCBI Taxonomy" id="437022"/>
    <lineage>
        <taxon>Bacteria</taxon>
        <taxon>Pseudomonadati</taxon>
        <taxon>Pseudomonadota</taxon>
        <taxon>Gammaproteobacteria</taxon>
        <taxon>Candidatus Berkiellales</taxon>
        <taxon>Candidatus Berkiellaceae</taxon>
        <taxon>Candidatus Berkiella</taxon>
    </lineage>
</organism>
<reference evidence="3" key="3">
    <citation type="submission" date="2021-06" db="EMBL/GenBank/DDBJ databases">
        <title>Genomic Description and Analysis of Intracellular Bacteria, Candidatus Berkiella cookevillensis and Candidatus Berkiella aquae.</title>
        <authorList>
            <person name="Kidane D.T."/>
            <person name="Mehari Y.T."/>
            <person name="Rice F.C."/>
            <person name="Arivett B.A."/>
            <person name="Farone A.L."/>
            <person name="Berk S.G."/>
            <person name="Farone M.B."/>
        </authorList>
    </citation>
    <scope>NUCLEOTIDE SEQUENCE</scope>
    <source>
        <strain evidence="3">CC99</strain>
    </source>
</reference>
<reference evidence="2" key="1">
    <citation type="submission" date="2015-09" db="EMBL/GenBank/DDBJ databases">
        <title>Draft Genome Sequences of Two Novel Amoeba-resistant Intranuclear Bacteria, Candidatus Berkiella cookevillensis and Candidatus Berkiella aquae.</title>
        <authorList>
            <person name="Mehari Y.T."/>
            <person name="Arivett B.A."/>
            <person name="Farone A.L."/>
            <person name="Gunderson J.H."/>
            <person name="Farone M.B."/>
        </authorList>
    </citation>
    <scope>NUCLEOTIDE SEQUENCE [LARGE SCALE GENOMIC DNA]</scope>
    <source>
        <strain evidence="2">CC99</strain>
    </source>
</reference>
<proteinExistence type="predicted"/>
<evidence type="ECO:0000313" key="4">
    <source>
        <dbReference type="Proteomes" id="UP000051494"/>
    </source>
</evidence>
<sequence length="126" mass="14395">MAANIPKDWKTFSKQYDRAYAVVTRRVPSADVRQMFTVELTGEYISAGYQATSNPNGRPHAYADGVHPFKEGMPHGPQNQGFKDVLGMHPLNNGRNNYVDEPYPDLEERDDLRARRSNKPKLTPYR</sequence>